<reference evidence="1 2" key="1">
    <citation type="journal article" date="2016" name="Nat. Commun.">
        <title>Thousands of microbial genomes shed light on interconnected biogeochemical processes in an aquifer system.</title>
        <authorList>
            <person name="Anantharaman K."/>
            <person name="Brown C.T."/>
            <person name="Hug L.A."/>
            <person name="Sharon I."/>
            <person name="Castelle C.J."/>
            <person name="Probst A.J."/>
            <person name="Thomas B.C."/>
            <person name="Singh A."/>
            <person name="Wilkins M.J."/>
            <person name="Karaoz U."/>
            <person name="Brodie E.L."/>
            <person name="Williams K.H."/>
            <person name="Hubbard S.S."/>
            <person name="Banfield J.F."/>
        </authorList>
    </citation>
    <scope>NUCLEOTIDE SEQUENCE [LARGE SCALE GENOMIC DNA]</scope>
</reference>
<dbReference type="Proteomes" id="UP000178565">
    <property type="component" value="Unassembled WGS sequence"/>
</dbReference>
<proteinExistence type="predicted"/>
<evidence type="ECO:0000313" key="2">
    <source>
        <dbReference type="Proteomes" id="UP000178565"/>
    </source>
</evidence>
<dbReference type="EMBL" id="MFDM01000016">
    <property type="protein sequence ID" value="OGE43263.1"/>
    <property type="molecule type" value="Genomic_DNA"/>
</dbReference>
<evidence type="ECO:0000313" key="1">
    <source>
        <dbReference type="EMBL" id="OGE43263.1"/>
    </source>
</evidence>
<sequence length="148" mass="17304">MMRDRDDFTAHEAFAMDECRKRMEEVQGKSLMTDLVKGLRNSGDDSALLIQSEHIHIAELALIVIYDLSEEKAYGIKLEVAPLAVHVQCTTRSMYDRRSWTWSDVYTVRRLSPEEQLREALSRRNRMRIPDTFLIQPQHLHEVVTVVF</sequence>
<gene>
    <name evidence="1" type="ORF">A3B45_00885</name>
</gene>
<comment type="caution">
    <text evidence="1">The sequence shown here is derived from an EMBL/GenBank/DDBJ whole genome shotgun (WGS) entry which is preliminary data.</text>
</comment>
<accession>A0A1F5KQQ8</accession>
<protein>
    <submittedName>
        <fullName evidence="1">Uncharacterized protein</fullName>
    </submittedName>
</protein>
<name>A0A1F5KQQ8_9BACT</name>
<dbReference type="STRING" id="1797785.A3B45_00885"/>
<organism evidence="1 2">
    <name type="scientific">Candidatus Daviesbacteria bacterium RIFCSPLOWO2_01_FULL_39_12</name>
    <dbReference type="NCBI Taxonomy" id="1797785"/>
    <lineage>
        <taxon>Bacteria</taxon>
        <taxon>Candidatus Daviesiibacteriota</taxon>
    </lineage>
</organism>
<dbReference type="AlphaFoldDB" id="A0A1F5KQQ8"/>